<comment type="caution">
    <text evidence="7">The sequence shown here is derived from an EMBL/GenBank/DDBJ whole genome shotgun (WGS) entry which is preliminary data.</text>
</comment>
<accession>A0ABR0T052</accession>
<dbReference type="Gene3D" id="3.90.190.10">
    <property type="entry name" value="Protein tyrosine phosphatase superfamily"/>
    <property type="match status" value="1"/>
</dbReference>
<dbReference type="EMBL" id="JAVFKD010000001">
    <property type="protein sequence ID" value="KAK5997758.1"/>
    <property type="molecule type" value="Genomic_DNA"/>
</dbReference>
<dbReference type="SMART" id="SM00404">
    <property type="entry name" value="PTPc_motif"/>
    <property type="match status" value="1"/>
</dbReference>
<evidence type="ECO:0000259" key="4">
    <source>
        <dbReference type="PROSITE" id="PS50055"/>
    </source>
</evidence>
<feature type="region of interest" description="Disordered" evidence="3">
    <location>
        <begin position="800"/>
        <end position="820"/>
    </location>
</feature>
<dbReference type="EC" id="3.1.3.48" evidence="2"/>
<dbReference type="Gene3D" id="3.40.250.10">
    <property type="entry name" value="Rhodanese-like domain"/>
    <property type="match status" value="1"/>
</dbReference>
<feature type="compositionally biased region" description="Basic and acidic residues" evidence="3">
    <location>
        <begin position="178"/>
        <end position="195"/>
    </location>
</feature>
<dbReference type="InterPro" id="IPR050348">
    <property type="entry name" value="Protein-Tyr_Phosphatase"/>
</dbReference>
<evidence type="ECO:0000313" key="8">
    <source>
        <dbReference type="Proteomes" id="UP001338125"/>
    </source>
</evidence>
<feature type="compositionally biased region" description="Low complexity" evidence="3">
    <location>
        <begin position="624"/>
        <end position="633"/>
    </location>
</feature>
<feature type="region of interest" description="Disordered" evidence="3">
    <location>
        <begin position="1"/>
        <end position="100"/>
    </location>
</feature>
<dbReference type="PANTHER" id="PTHR19134:SF561">
    <property type="entry name" value="PROTEIN TYROSINE PHOSPHATASE 36E, ISOFORM A"/>
    <property type="match status" value="1"/>
</dbReference>
<dbReference type="PRINTS" id="PR00700">
    <property type="entry name" value="PRTYPHPHTASE"/>
</dbReference>
<dbReference type="PROSITE" id="PS50206">
    <property type="entry name" value="RHODANESE_3"/>
    <property type="match status" value="1"/>
</dbReference>
<dbReference type="InterPro" id="IPR003595">
    <property type="entry name" value="Tyr_Pase_cat"/>
</dbReference>
<dbReference type="PROSITE" id="PS50056">
    <property type="entry name" value="TYR_PHOSPHATASE_2"/>
    <property type="match status" value="1"/>
</dbReference>
<evidence type="ECO:0000259" key="6">
    <source>
        <dbReference type="PROSITE" id="PS50206"/>
    </source>
</evidence>
<gene>
    <name evidence="7" type="ORF">PT974_00116</name>
</gene>
<dbReference type="InterPro" id="IPR000242">
    <property type="entry name" value="PTP_cat"/>
</dbReference>
<feature type="compositionally biased region" description="Basic and acidic residues" evidence="3">
    <location>
        <begin position="600"/>
        <end position="610"/>
    </location>
</feature>
<dbReference type="Pfam" id="PF00102">
    <property type="entry name" value="Y_phosphatase"/>
    <property type="match status" value="2"/>
</dbReference>
<dbReference type="InterPro" id="IPR029021">
    <property type="entry name" value="Prot-tyrosine_phosphatase-like"/>
</dbReference>
<comment type="similarity">
    <text evidence="1">Belongs to the protein-tyrosine phosphatase family. Non-receptor class subfamily.</text>
</comment>
<evidence type="ECO:0000313" key="7">
    <source>
        <dbReference type="EMBL" id="KAK5997758.1"/>
    </source>
</evidence>
<protein>
    <recommendedName>
        <fullName evidence="2">protein-tyrosine-phosphatase</fullName>
        <ecNumber evidence="2">3.1.3.48</ecNumber>
    </recommendedName>
</protein>
<dbReference type="PANTHER" id="PTHR19134">
    <property type="entry name" value="RECEPTOR-TYPE TYROSINE-PROTEIN PHOSPHATASE"/>
    <property type="match status" value="1"/>
</dbReference>
<dbReference type="SUPFAM" id="SSF52821">
    <property type="entry name" value="Rhodanese/Cell cycle control phosphatase"/>
    <property type="match status" value="1"/>
</dbReference>
<evidence type="ECO:0000256" key="1">
    <source>
        <dbReference type="ARBA" id="ARBA00009649"/>
    </source>
</evidence>
<feature type="domain" description="Tyrosine specific protein phosphatases" evidence="5">
    <location>
        <begin position="729"/>
        <end position="757"/>
    </location>
</feature>
<feature type="domain" description="Rhodanese" evidence="6">
    <location>
        <begin position="296"/>
        <end position="412"/>
    </location>
</feature>
<dbReference type="PROSITE" id="PS00383">
    <property type="entry name" value="TYR_PHOSPHATASE_1"/>
    <property type="match status" value="1"/>
</dbReference>
<feature type="region of interest" description="Disordered" evidence="3">
    <location>
        <begin position="600"/>
        <end position="642"/>
    </location>
</feature>
<dbReference type="Pfam" id="PF00581">
    <property type="entry name" value="Rhodanese"/>
    <property type="match status" value="1"/>
</dbReference>
<proteinExistence type="inferred from homology"/>
<feature type="compositionally biased region" description="Basic and acidic residues" evidence="3">
    <location>
        <begin position="240"/>
        <end position="256"/>
    </location>
</feature>
<dbReference type="SUPFAM" id="SSF52799">
    <property type="entry name" value="(Phosphotyrosine protein) phosphatases II"/>
    <property type="match status" value="1"/>
</dbReference>
<feature type="region of interest" description="Disordered" evidence="3">
    <location>
        <begin position="144"/>
        <end position="280"/>
    </location>
</feature>
<dbReference type="Proteomes" id="UP001338125">
    <property type="component" value="Unassembled WGS sequence"/>
</dbReference>
<organism evidence="7 8">
    <name type="scientific">Cladobotryum mycophilum</name>
    <dbReference type="NCBI Taxonomy" id="491253"/>
    <lineage>
        <taxon>Eukaryota</taxon>
        <taxon>Fungi</taxon>
        <taxon>Dikarya</taxon>
        <taxon>Ascomycota</taxon>
        <taxon>Pezizomycotina</taxon>
        <taxon>Sordariomycetes</taxon>
        <taxon>Hypocreomycetidae</taxon>
        <taxon>Hypocreales</taxon>
        <taxon>Hypocreaceae</taxon>
        <taxon>Cladobotryum</taxon>
    </lineage>
</organism>
<sequence>MKTHTRPSPGLASSHSHSHSHARSLSQSSRTGKVNKSTTPASSPWPPYSVGQNYPPKHSPVRPPEMRAPSPNYFGLVVESGHDPRDSSGLGGGNWSPSSSIKSFAAALPKHVSLESNPEFEAFKRQADLNRGMSFPLPTAHYTQPLVNPAPVRPRPPRWHTHASDTSSDTSFTRSLKMAKERQSARMDVDQESLHDSAYVSSDSKRNSESSLFPLQITSLPRFESPQPMNPAQQRTNLTRAEDRDPRLSLMEHRPEPPSPRLMGSVRSETLPPTLEPGQPAMISGPQLKDLMEIVDEDRVLLLDIRSSQNFGLSRIQGALNICVPTTLLKRATCNIEKLKQFFQGGSEFSKIAAWRDMEWIIVYDAQSSDKKDAVTAQNMIKKFTNEGYTGNTGILRGGFNAFQGSHPELVDYASLVEKSGDKPSCAALGGLFAPVIGGVVLPTTANAFNPFFSNIRQNMDLADGVGQLDISSDHGKKVSDKFLHIEREEQSRMKSAYAAFNQGKAGLNRTIQLSGNKPEGSCDYVNASHLTASRSNKRYIASQGPLPDTFEDFWSVVWEQDVRVIVMLTAETEGGQMKCHSYWKSREFGPIRLRQQSEKKVSLELDKSKPSSASELSRRRANTTTTVEGSTTNGQSPQGQAEPPYVIIRTFAISHSAHPFAPLREVTHLHFPSWPDFGTPAQPSHLLALVELANVIQRAALPVETASVVGSSKAASDGFPLTWYDEPEKESAARPMLVHCSAGCGRTGTFCTVDSVIDMLKRHRLAKASKGHSYFNGMGGGDVYMADSDDAISPLTEKEMNGKQSATLENGKSEPSKLDTAWLNDDSVDLIQKTVEDFREQRISMVQSLRQFVLCYETVLEWVNRVNDRGTTAPGGRRRSGSLLEA</sequence>
<dbReference type="SMART" id="SM00194">
    <property type="entry name" value="PTPc"/>
    <property type="match status" value="1"/>
</dbReference>
<dbReference type="InterPro" id="IPR016130">
    <property type="entry name" value="Tyr_Pase_AS"/>
</dbReference>
<evidence type="ECO:0000256" key="3">
    <source>
        <dbReference type="SAM" id="MobiDB-lite"/>
    </source>
</evidence>
<feature type="domain" description="Tyrosine-protein phosphatase" evidence="4">
    <location>
        <begin position="487"/>
        <end position="863"/>
    </location>
</feature>
<name>A0ABR0T052_9HYPO</name>
<dbReference type="InterPro" id="IPR000387">
    <property type="entry name" value="Tyr_Pase_dom"/>
</dbReference>
<feature type="compositionally biased region" description="Polar residues" evidence="3">
    <location>
        <begin position="31"/>
        <end position="42"/>
    </location>
</feature>
<dbReference type="CDD" id="cd18533">
    <property type="entry name" value="PTP_fungal"/>
    <property type="match status" value="1"/>
</dbReference>
<feature type="compositionally biased region" description="Polar residues" evidence="3">
    <location>
        <begin position="230"/>
        <end position="239"/>
    </location>
</feature>
<dbReference type="InterPro" id="IPR036873">
    <property type="entry name" value="Rhodanese-like_dom_sf"/>
</dbReference>
<feature type="compositionally biased region" description="Polar residues" evidence="3">
    <location>
        <begin position="209"/>
        <end position="219"/>
    </location>
</feature>
<evidence type="ECO:0000256" key="2">
    <source>
        <dbReference type="ARBA" id="ARBA00013064"/>
    </source>
</evidence>
<dbReference type="CDD" id="cd01446">
    <property type="entry name" value="DSP_MapKP"/>
    <property type="match status" value="1"/>
</dbReference>
<reference evidence="7 8" key="1">
    <citation type="submission" date="2024-01" db="EMBL/GenBank/DDBJ databases">
        <title>Complete genome of Cladobotryum mycophilum ATHUM6906.</title>
        <authorList>
            <person name="Christinaki A.C."/>
            <person name="Myridakis A.I."/>
            <person name="Kouvelis V.N."/>
        </authorList>
    </citation>
    <scope>NUCLEOTIDE SEQUENCE [LARGE SCALE GENOMIC DNA]</scope>
    <source>
        <strain evidence="7 8">ATHUM6906</strain>
    </source>
</reference>
<dbReference type="PROSITE" id="PS50055">
    <property type="entry name" value="TYR_PHOSPHATASE_PTP"/>
    <property type="match status" value="1"/>
</dbReference>
<keyword evidence="8" id="KW-1185">Reference proteome</keyword>
<evidence type="ECO:0000259" key="5">
    <source>
        <dbReference type="PROSITE" id="PS50056"/>
    </source>
</evidence>
<dbReference type="SMART" id="SM00450">
    <property type="entry name" value="RHOD"/>
    <property type="match status" value="1"/>
</dbReference>
<dbReference type="InterPro" id="IPR001763">
    <property type="entry name" value="Rhodanese-like_dom"/>
</dbReference>